<reference evidence="8" key="1">
    <citation type="submission" date="2013-12" db="EMBL/GenBank/DDBJ databases">
        <title>A Varibaculum cambriense genome reconstructed from a premature infant gut community with otherwise low bacterial novelty that shifts toward anaerobic metabolism during the third week of life.</title>
        <authorList>
            <person name="Brown C.T."/>
            <person name="Sharon I."/>
            <person name="Thomas B.C."/>
            <person name="Castelle C.J."/>
            <person name="Morowitz M.J."/>
            <person name="Banfield J.F."/>
        </authorList>
    </citation>
    <scope>NUCLEOTIDE SEQUENCE</scope>
</reference>
<evidence type="ECO:0000256" key="2">
    <source>
        <dbReference type="ARBA" id="ARBA00013868"/>
    </source>
</evidence>
<keyword evidence="3" id="KW-0963">Cytoplasm</keyword>
<dbReference type="Pfam" id="PF01467">
    <property type="entry name" value="CTP_transf_like"/>
    <property type="match status" value="1"/>
</dbReference>
<keyword evidence="4" id="KW-0460">Magnesium</keyword>
<dbReference type="NCBIfam" id="TIGR00125">
    <property type="entry name" value="cyt_tran_rel"/>
    <property type="match status" value="1"/>
</dbReference>
<dbReference type="GO" id="GO:0015937">
    <property type="term" value="P:coenzyme A biosynthetic process"/>
    <property type="evidence" value="ECO:0007669"/>
    <property type="project" value="UniProtKB-KW"/>
</dbReference>
<dbReference type="EMBL" id="AZMM01000696">
    <property type="protein sequence ID" value="ETJ45305.1"/>
    <property type="molecule type" value="Genomic_DNA"/>
</dbReference>
<keyword evidence="8" id="KW-0808">Transferase</keyword>
<protein>
    <recommendedName>
        <fullName evidence="2">Phosphopantetheine adenylyltransferase</fullName>
        <ecNumber evidence="1">2.7.7.3</ecNumber>
    </recommendedName>
</protein>
<comment type="caution">
    <text evidence="8">The sequence shown here is derived from an EMBL/GenBank/DDBJ whole genome shotgun (WGS) entry which is preliminary data.</text>
</comment>
<evidence type="ECO:0000256" key="5">
    <source>
        <dbReference type="ARBA" id="ARBA00022993"/>
    </source>
</evidence>
<dbReference type="SUPFAM" id="SSF52374">
    <property type="entry name" value="Nucleotidylyl transferase"/>
    <property type="match status" value="1"/>
</dbReference>
<keyword evidence="8" id="KW-0548">Nucleotidyltransferase</keyword>
<feature type="domain" description="Cytidyltransferase-like" evidence="7">
    <location>
        <begin position="5"/>
        <end position="39"/>
    </location>
</feature>
<dbReference type="InterPro" id="IPR004821">
    <property type="entry name" value="Cyt_trans-like"/>
</dbReference>
<feature type="non-terminal residue" evidence="8">
    <location>
        <position position="40"/>
    </location>
</feature>
<evidence type="ECO:0000256" key="3">
    <source>
        <dbReference type="ARBA" id="ARBA00022490"/>
    </source>
</evidence>
<dbReference type="PRINTS" id="PR01020">
    <property type="entry name" value="LPSBIOSNTHSS"/>
</dbReference>
<dbReference type="GO" id="GO:0004595">
    <property type="term" value="F:pantetheine-phosphate adenylyltransferase activity"/>
    <property type="evidence" value="ECO:0007669"/>
    <property type="project" value="UniProtKB-EC"/>
</dbReference>
<keyword evidence="5" id="KW-0173">Coenzyme A biosynthesis</keyword>
<evidence type="ECO:0000256" key="1">
    <source>
        <dbReference type="ARBA" id="ARBA00012392"/>
    </source>
</evidence>
<proteinExistence type="predicted"/>
<dbReference type="AlphaFoldDB" id="W1YUA1"/>
<name>W1YUA1_9ZZZZ</name>
<evidence type="ECO:0000313" key="8">
    <source>
        <dbReference type="EMBL" id="ETJ45305.1"/>
    </source>
</evidence>
<gene>
    <name evidence="8" type="ORF">Q604_UNBC00696G0001</name>
</gene>
<dbReference type="InterPro" id="IPR001980">
    <property type="entry name" value="PPAT"/>
</dbReference>
<comment type="catalytic activity">
    <reaction evidence="6">
        <text>(R)-4'-phosphopantetheine + ATP + H(+) = 3'-dephospho-CoA + diphosphate</text>
        <dbReference type="Rhea" id="RHEA:19801"/>
        <dbReference type="ChEBI" id="CHEBI:15378"/>
        <dbReference type="ChEBI" id="CHEBI:30616"/>
        <dbReference type="ChEBI" id="CHEBI:33019"/>
        <dbReference type="ChEBI" id="CHEBI:57328"/>
        <dbReference type="ChEBI" id="CHEBI:61723"/>
        <dbReference type="EC" id="2.7.7.3"/>
    </reaction>
</comment>
<evidence type="ECO:0000259" key="7">
    <source>
        <dbReference type="Pfam" id="PF01467"/>
    </source>
</evidence>
<accession>W1YUA1</accession>
<sequence length="40" mass="4312">MRIGVCPGSFDPVTNGHVDIFERGSRLVDKLIIAVSSNPN</sequence>
<dbReference type="InterPro" id="IPR014729">
    <property type="entry name" value="Rossmann-like_a/b/a_fold"/>
</dbReference>
<evidence type="ECO:0000256" key="6">
    <source>
        <dbReference type="ARBA" id="ARBA00029346"/>
    </source>
</evidence>
<dbReference type="Gene3D" id="3.40.50.620">
    <property type="entry name" value="HUPs"/>
    <property type="match status" value="1"/>
</dbReference>
<evidence type="ECO:0000256" key="4">
    <source>
        <dbReference type="ARBA" id="ARBA00022842"/>
    </source>
</evidence>
<dbReference type="EC" id="2.7.7.3" evidence="1"/>
<organism evidence="8">
    <name type="scientific">human gut metagenome</name>
    <dbReference type="NCBI Taxonomy" id="408170"/>
    <lineage>
        <taxon>unclassified sequences</taxon>
        <taxon>metagenomes</taxon>
        <taxon>organismal metagenomes</taxon>
    </lineage>
</organism>